<dbReference type="InterPro" id="IPR001633">
    <property type="entry name" value="EAL_dom"/>
</dbReference>
<dbReference type="Gene3D" id="3.20.20.450">
    <property type="entry name" value="EAL domain"/>
    <property type="match status" value="1"/>
</dbReference>
<dbReference type="SUPFAM" id="SSF141868">
    <property type="entry name" value="EAL domain-like"/>
    <property type="match status" value="1"/>
</dbReference>
<gene>
    <name evidence="2" type="ORF">ACFODT_10580</name>
</gene>
<evidence type="ECO:0000313" key="2">
    <source>
        <dbReference type="EMBL" id="MFC3024276.1"/>
    </source>
</evidence>
<comment type="caution">
    <text evidence="2">The sequence shown here is derived from an EMBL/GenBank/DDBJ whole genome shotgun (WGS) entry which is preliminary data.</text>
</comment>
<dbReference type="RefSeq" id="WP_164711802.1">
    <property type="nucleotide sequence ID" value="NZ_AP024911.1"/>
</dbReference>
<keyword evidence="3" id="KW-1185">Reference proteome</keyword>
<dbReference type="SMART" id="SM00052">
    <property type="entry name" value="EAL"/>
    <property type="match status" value="1"/>
</dbReference>
<evidence type="ECO:0000313" key="3">
    <source>
        <dbReference type="Proteomes" id="UP001595384"/>
    </source>
</evidence>
<organism evidence="2 3">
    <name type="scientific">Vibrio zhugei</name>
    <dbReference type="NCBI Taxonomy" id="2479546"/>
    <lineage>
        <taxon>Bacteria</taxon>
        <taxon>Pseudomonadati</taxon>
        <taxon>Pseudomonadota</taxon>
        <taxon>Gammaproteobacteria</taxon>
        <taxon>Vibrionales</taxon>
        <taxon>Vibrionaceae</taxon>
        <taxon>Vibrio</taxon>
    </lineage>
</organism>
<sequence>MKNVIERRGERCDVLSPDGVLLVSFTPTFQPIFNNNNQALCGFECLPEMQFNAGEDYYASNFFLHNDIDCIRSLVLQQIKFAIQCIQTTQCRVSVNVDMSDLNDAEFFNKIMSLSMPHLVLELDGYDLDEAQIPQLVRHVRQLQKAGVELWLDNYDARQSTHNQYLKLREWEGIKLAPEFSEYLMHNPKKCSVLEKLPTYVSTVIMDGVNSEPQHAFSQTHALSSQGIYYSYPLYSQEAYQYVGCKASA</sequence>
<dbReference type="EMBL" id="JBHRSE010000065">
    <property type="protein sequence ID" value="MFC3024276.1"/>
    <property type="molecule type" value="Genomic_DNA"/>
</dbReference>
<accession>A0ABV7CC06</accession>
<name>A0ABV7CC06_9VIBR</name>
<dbReference type="Pfam" id="PF00563">
    <property type="entry name" value="EAL"/>
    <property type="match status" value="1"/>
</dbReference>
<dbReference type="Proteomes" id="UP001595384">
    <property type="component" value="Unassembled WGS sequence"/>
</dbReference>
<proteinExistence type="predicted"/>
<feature type="domain" description="EAL" evidence="1">
    <location>
        <begin position="1"/>
        <end position="247"/>
    </location>
</feature>
<dbReference type="InterPro" id="IPR035919">
    <property type="entry name" value="EAL_sf"/>
</dbReference>
<dbReference type="PROSITE" id="PS50883">
    <property type="entry name" value="EAL"/>
    <property type="match status" value="1"/>
</dbReference>
<reference evidence="3" key="1">
    <citation type="journal article" date="2019" name="Int. J. Syst. Evol. Microbiol.">
        <title>The Global Catalogue of Microorganisms (GCM) 10K type strain sequencing project: providing services to taxonomists for standard genome sequencing and annotation.</title>
        <authorList>
            <consortium name="The Broad Institute Genomics Platform"/>
            <consortium name="The Broad Institute Genome Sequencing Center for Infectious Disease"/>
            <person name="Wu L."/>
            <person name="Ma J."/>
        </authorList>
    </citation>
    <scope>NUCLEOTIDE SEQUENCE [LARGE SCALE GENOMIC DNA]</scope>
    <source>
        <strain evidence="3">KCTC 62784</strain>
    </source>
</reference>
<evidence type="ECO:0000259" key="1">
    <source>
        <dbReference type="PROSITE" id="PS50883"/>
    </source>
</evidence>
<protein>
    <submittedName>
        <fullName evidence="2">EAL domain-containing protein</fullName>
    </submittedName>
</protein>